<protein>
    <recommendedName>
        <fullName evidence="1">Transposase IS200-like domain-containing protein</fullName>
    </recommendedName>
</protein>
<sequence>MAYRREEFAFNEWYHCYTRSIDKNVVFETEQDYERFLQALYICNGNRTIRRGAMYSPSHERLLSLPRGNPLVSIGAYCLMPNHFHLLLQEITDGGISTFMQKLGTSFSMYFNVKRQHVGNVFIKPFRSKRIDDDAYLQYVVQYIHLNPAELFEREWKSGYVRNIGSLEQKLKTYRYSSLPDYEGAKRPENSILDADAMSMFEKRPALRDTLIGAAEYYADLPL</sequence>
<dbReference type="AlphaFoldDB" id="A0A1F6EAR7"/>
<dbReference type="InterPro" id="IPR036515">
    <property type="entry name" value="Transposase_17_sf"/>
</dbReference>
<dbReference type="PANTHER" id="PTHR34322">
    <property type="entry name" value="TRANSPOSASE, Y1_TNP DOMAIN-CONTAINING"/>
    <property type="match status" value="1"/>
</dbReference>
<evidence type="ECO:0000313" key="2">
    <source>
        <dbReference type="EMBL" id="OGG70707.1"/>
    </source>
</evidence>
<name>A0A1F6EAR7_9BACT</name>
<dbReference type="Pfam" id="PF01797">
    <property type="entry name" value="Y1_Tnp"/>
    <property type="match status" value="1"/>
</dbReference>
<gene>
    <name evidence="2" type="ORF">A3C20_04260</name>
</gene>
<organism evidence="2 3">
    <name type="scientific">Candidatus Kaiserbacteria bacterium RIFCSPHIGHO2_02_FULL_55_25</name>
    <dbReference type="NCBI Taxonomy" id="1798498"/>
    <lineage>
        <taxon>Bacteria</taxon>
        <taxon>Candidatus Kaiseribacteriota</taxon>
    </lineage>
</organism>
<accession>A0A1F6EAR7</accession>
<dbReference type="GO" id="GO:0003677">
    <property type="term" value="F:DNA binding"/>
    <property type="evidence" value="ECO:0007669"/>
    <property type="project" value="InterPro"/>
</dbReference>
<dbReference type="GO" id="GO:0006313">
    <property type="term" value="P:DNA transposition"/>
    <property type="evidence" value="ECO:0007669"/>
    <property type="project" value="InterPro"/>
</dbReference>
<dbReference type="Proteomes" id="UP000176914">
    <property type="component" value="Unassembled WGS sequence"/>
</dbReference>
<evidence type="ECO:0000259" key="1">
    <source>
        <dbReference type="SMART" id="SM01321"/>
    </source>
</evidence>
<dbReference type="Gene3D" id="3.30.70.1290">
    <property type="entry name" value="Transposase IS200-like"/>
    <property type="match status" value="1"/>
</dbReference>
<dbReference type="PANTHER" id="PTHR34322:SF2">
    <property type="entry name" value="TRANSPOSASE IS200-LIKE DOMAIN-CONTAINING PROTEIN"/>
    <property type="match status" value="1"/>
</dbReference>
<dbReference type="InterPro" id="IPR002686">
    <property type="entry name" value="Transposase_17"/>
</dbReference>
<proteinExistence type="predicted"/>
<dbReference type="SMART" id="SM01321">
    <property type="entry name" value="Y1_Tnp"/>
    <property type="match status" value="1"/>
</dbReference>
<dbReference type="GO" id="GO:0004803">
    <property type="term" value="F:transposase activity"/>
    <property type="evidence" value="ECO:0007669"/>
    <property type="project" value="InterPro"/>
</dbReference>
<evidence type="ECO:0000313" key="3">
    <source>
        <dbReference type="Proteomes" id="UP000176914"/>
    </source>
</evidence>
<comment type="caution">
    <text evidence="2">The sequence shown here is derived from an EMBL/GenBank/DDBJ whole genome shotgun (WGS) entry which is preliminary data.</text>
</comment>
<dbReference type="SUPFAM" id="SSF143422">
    <property type="entry name" value="Transposase IS200-like"/>
    <property type="match status" value="1"/>
</dbReference>
<feature type="domain" description="Transposase IS200-like" evidence="1">
    <location>
        <begin position="9"/>
        <end position="147"/>
    </location>
</feature>
<reference evidence="2 3" key="1">
    <citation type="journal article" date="2016" name="Nat. Commun.">
        <title>Thousands of microbial genomes shed light on interconnected biogeochemical processes in an aquifer system.</title>
        <authorList>
            <person name="Anantharaman K."/>
            <person name="Brown C.T."/>
            <person name="Hug L.A."/>
            <person name="Sharon I."/>
            <person name="Castelle C.J."/>
            <person name="Probst A.J."/>
            <person name="Thomas B.C."/>
            <person name="Singh A."/>
            <person name="Wilkins M.J."/>
            <person name="Karaoz U."/>
            <person name="Brodie E.L."/>
            <person name="Williams K.H."/>
            <person name="Hubbard S.S."/>
            <person name="Banfield J.F."/>
        </authorList>
    </citation>
    <scope>NUCLEOTIDE SEQUENCE [LARGE SCALE GENOMIC DNA]</scope>
</reference>
<dbReference type="EMBL" id="MFLL01000001">
    <property type="protein sequence ID" value="OGG70707.1"/>
    <property type="molecule type" value="Genomic_DNA"/>
</dbReference>